<accession>A0A841HKP4</accession>
<organism evidence="3 4">
    <name type="scientific">Povalibacter uvarum</name>
    <dbReference type="NCBI Taxonomy" id="732238"/>
    <lineage>
        <taxon>Bacteria</taxon>
        <taxon>Pseudomonadati</taxon>
        <taxon>Pseudomonadota</taxon>
        <taxon>Gammaproteobacteria</taxon>
        <taxon>Steroidobacterales</taxon>
        <taxon>Steroidobacteraceae</taxon>
        <taxon>Povalibacter</taxon>
    </lineage>
</organism>
<keyword evidence="1" id="KW-0143">Chaperone</keyword>
<dbReference type="AlphaFoldDB" id="A0A841HKP4"/>
<evidence type="ECO:0000256" key="1">
    <source>
        <dbReference type="ARBA" id="ARBA00023186"/>
    </source>
</evidence>
<keyword evidence="4" id="KW-1185">Reference proteome</keyword>
<dbReference type="InterPro" id="IPR036869">
    <property type="entry name" value="J_dom_sf"/>
</dbReference>
<evidence type="ECO:0000313" key="3">
    <source>
        <dbReference type="EMBL" id="MBB6093771.1"/>
    </source>
</evidence>
<dbReference type="SUPFAM" id="SSF46565">
    <property type="entry name" value="Chaperone J-domain"/>
    <property type="match status" value="1"/>
</dbReference>
<dbReference type="InterPro" id="IPR001623">
    <property type="entry name" value="DnaJ_domain"/>
</dbReference>
<sequence>MSRTSSITHSSRAPGPKLTAEQERFRYLIGQIEAVRKTRSAWDKTVDKFRLEHSQRLQPLRISLRDLSRGTVLAIDRLLEDSNWSRADRAALRQILCATADALLAAQPDDAELRALFEKHSEASFDAVKQEEIQLLREEAEELTGLDLGDETDIRTEEDLIQRMYEKMAERDAAEEERASERSRQRQESASNKRTEAAAQMVKQSLREIYRKLASAVHPDRESDPKRREEKNALMQRINQAYAANDLLGLFELQVEIGLADDPIGKVSSQRLKQYNKLLAQQLEEAKAMLRELQSAFRADFGLDAGTELNAQRFNLAIQRQARAIRAEIVRQKEFLGLLANRAATKRWLKDQRRDDY</sequence>
<dbReference type="Proteomes" id="UP000588068">
    <property type="component" value="Unassembled WGS sequence"/>
</dbReference>
<name>A0A841HKP4_9GAMM</name>
<dbReference type="RefSeq" id="WP_184332467.1">
    <property type="nucleotide sequence ID" value="NZ_JACHHZ010000003.1"/>
</dbReference>
<dbReference type="CDD" id="cd06257">
    <property type="entry name" value="DnaJ"/>
    <property type="match status" value="1"/>
</dbReference>
<feature type="region of interest" description="Disordered" evidence="2">
    <location>
        <begin position="168"/>
        <end position="198"/>
    </location>
</feature>
<evidence type="ECO:0000256" key="2">
    <source>
        <dbReference type="SAM" id="MobiDB-lite"/>
    </source>
</evidence>
<gene>
    <name evidence="3" type="ORF">HNQ60_002652</name>
</gene>
<protein>
    <recommendedName>
        <fullName evidence="5">Molecular chaperone DnaJ</fullName>
    </recommendedName>
</protein>
<feature type="compositionally biased region" description="Basic and acidic residues" evidence="2">
    <location>
        <begin position="168"/>
        <end position="196"/>
    </location>
</feature>
<dbReference type="EMBL" id="JACHHZ010000003">
    <property type="protein sequence ID" value="MBB6093771.1"/>
    <property type="molecule type" value="Genomic_DNA"/>
</dbReference>
<evidence type="ECO:0008006" key="5">
    <source>
        <dbReference type="Google" id="ProtNLM"/>
    </source>
</evidence>
<dbReference type="Gene3D" id="1.10.287.110">
    <property type="entry name" value="DnaJ domain"/>
    <property type="match status" value="1"/>
</dbReference>
<evidence type="ECO:0000313" key="4">
    <source>
        <dbReference type="Proteomes" id="UP000588068"/>
    </source>
</evidence>
<reference evidence="3 4" key="1">
    <citation type="submission" date="2020-08" db="EMBL/GenBank/DDBJ databases">
        <title>Genomic Encyclopedia of Type Strains, Phase IV (KMG-IV): sequencing the most valuable type-strain genomes for metagenomic binning, comparative biology and taxonomic classification.</title>
        <authorList>
            <person name="Goeker M."/>
        </authorList>
    </citation>
    <scope>NUCLEOTIDE SEQUENCE [LARGE SCALE GENOMIC DNA]</scope>
    <source>
        <strain evidence="3 4">DSM 26723</strain>
    </source>
</reference>
<comment type="caution">
    <text evidence="3">The sequence shown here is derived from an EMBL/GenBank/DDBJ whole genome shotgun (WGS) entry which is preliminary data.</text>
</comment>
<proteinExistence type="predicted"/>